<keyword evidence="2" id="KW-1185">Reference proteome</keyword>
<comment type="caution">
    <text evidence="1">The sequence shown here is derived from an EMBL/GenBank/DDBJ whole genome shotgun (WGS) entry which is preliminary data.</text>
</comment>
<reference evidence="1" key="1">
    <citation type="submission" date="2023-04" db="EMBL/GenBank/DDBJ databases">
        <title>A chromosome-level genome assembly of the parasitoid wasp Eretmocerus hayati.</title>
        <authorList>
            <person name="Zhong Y."/>
            <person name="Liu S."/>
            <person name="Liu Y."/>
        </authorList>
    </citation>
    <scope>NUCLEOTIDE SEQUENCE</scope>
    <source>
        <strain evidence="1">ZJU_SS_LIU_2023</strain>
    </source>
</reference>
<feature type="non-terminal residue" evidence="1">
    <location>
        <position position="1"/>
    </location>
</feature>
<evidence type="ECO:0000313" key="1">
    <source>
        <dbReference type="EMBL" id="KAJ8678188.1"/>
    </source>
</evidence>
<organism evidence="1 2">
    <name type="scientific">Eretmocerus hayati</name>
    <dbReference type="NCBI Taxonomy" id="131215"/>
    <lineage>
        <taxon>Eukaryota</taxon>
        <taxon>Metazoa</taxon>
        <taxon>Ecdysozoa</taxon>
        <taxon>Arthropoda</taxon>
        <taxon>Hexapoda</taxon>
        <taxon>Insecta</taxon>
        <taxon>Pterygota</taxon>
        <taxon>Neoptera</taxon>
        <taxon>Endopterygota</taxon>
        <taxon>Hymenoptera</taxon>
        <taxon>Apocrita</taxon>
        <taxon>Proctotrupomorpha</taxon>
        <taxon>Chalcidoidea</taxon>
        <taxon>Aphelinidae</taxon>
        <taxon>Aphelininae</taxon>
        <taxon>Eretmocerus</taxon>
    </lineage>
</organism>
<gene>
    <name evidence="1" type="ORF">QAD02_013975</name>
</gene>
<proteinExistence type="predicted"/>
<evidence type="ECO:0000313" key="2">
    <source>
        <dbReference type="Proteomes" id="UP001239111"/>
    </source>
</evidence>
<dbReference type="Proteomes" id="UP001239111">
    <property type="component" value="Chromosome 2"/>
</dbReference>
<protein>
    <submittedName>
        <fullName evidence="1">Uncharacterized protein</fullName>
    </submittedName>
</protein>
<sequence length="183" mass="20253">IIEERRQLALRDDRAEEAREERRQERLRLREREDGDSAIDVESNTGAESQANGDDIDEANAIENNDEGNAIVDSDSEEDSSNEGCSPEEEEISEEDDEDGVRDDGVQGPQELDMQVQVEIHDVTQADDYFDDVYDDATIEASNCNNPKSAKLLNGALRSPGNAESIEAVIDQTTTSRSSIECT</sequence>
<accession>A0ACC2P3Z3</accession>
<dbReference type="EMBL" id="CM056742">
    <property type="protein sequence ID" value="KAJ8678188.1"/>
    <property type="molecule type" value="Genomic_DNA"/>
</dbReference>
<name>A0ACC2P3Z3_9HYME</name>